<reference evidence="3" key="1">
    <citation type="submission" date="2021-06" db="EMBL/GenBank/DDBJ databases">
        <authorList>
            <person name="Kallberg Y."/>
            <person name="Tangrot J."/>
            <person name="Rosling A."/>
        </authorList>
    </citation>
    <scope>NUCLEOTIDE SEQUENCE</scope>
    <source>
        <strain evidence="3">MT106</strain>
    </source>
</reference>
<dbReference type="Pfam" id="PF18126">
    <property type="entry name" value="Mitoc_mL59"/>
    <property type="match status" value="1"/>
</dbReference>
<feature type="domain" description="Large ribosomal subunit protein mL59" evidence="2">
    <location>
        <begin position="19"/>
        <end position="124"/>
    </location>
</feature>
<organism evidence="3 4">
    <name type="scientific">Ambispora gerdemannii</name>
    <dbReference type="NCBI Taxonomy" id="144530"/>
    <lineage>
        <taxon>Eukaryota</taxon>
        <taxon>Fungi</taxon>
        <taxon>Fungi incertae sedis</taxon>
        <taxon>Mucoromycota</taxon>
        <taxon>Glomeromycotina</taxon>
        <taxon>Glomeromycetes</taxon>
        <taxon>Archaeosporales</taxon>
        <taxon>Ambisporaceae</taxon>
        <taxon>Ambispora</taxon>
    </lineage>
</organism>
<sequence length="140" mass="16317">MPSFVNSTPFITLAKKRITPQKLAAVQKKWHPSFFVPTCKINHETGAKYWRKPRISKRLQADMRKNCIYLGIDPLSIGLPEKPDRNPPRTKPPKGNKADRLKPIRQAKIQKAMEDMPKTIEKWRTEKRTEKQKSKPSLPY</sequence>
<protein>
    <submittedName>
        <fullName evidence="3">10775_t:CDS:1</fullName>
    </submittedName>
</protein>
<feature type="region of interest" description="Disordered" evidence="1">
    <location>
        <begin position="76"/>
        <end position="140"/>
    </location>
</feature>
<proteinExistence type="predicted"/>
<dbReference type="OrthoDB" id="18529at2759"/>
<dbReference type="EMBL" id="CAJVPL010000639">
    <property type="protein sequence ID" value="CAG8517018.1"/>
    <property type="molecule type" value="Genomic_DNA"/>
</dbReference>
<feature type="compositionally biased region" description="Basic and acidic residues" evidence="1">
    <location>
        <begin position="111"/>
        <end position="133"/>
    </location>
</feature>
<gene>
    <name evidence="3" type="ORF">AGERDE_LOCUS5036</name>
</gene>
<keyword evidence="4" id="KW-1185">Reference proteome</keyword>
<dbReference type="AlphaFoldDB" id="A0A9N9F805"/>
<comment type="caution">
    <text evidence="3">The sequence shown here is derived from an EMBL/GenBank/DDBJ whole genome shotgun (WGS) entry which is preliminary data.</text>
</comment>
<evidence type="ECO:0000313" key="3">
    <source>
        <dbReference type="EMBL" id="CAG8517018.1"/>
    </source>
</evidence>
<evidence type="ECO:0000259" key="2">
    <source>
        <dbReference type="Pfam" id="PF18126"/>
    </source>
</evidence>
<name>A0A9N9F805_9GLOM</name>
<dbReference type="Proteomes" id="UP000789831">
    <property type="component" value="Unassembled WGS sequence"/>
</dbReference>
<accession>A0A9N9F805</accession>
<evidence type="ECO:0000256" key="1">
    <source>
        <dbReference type="SAM" id="MobiDB-lite"/>
    </source>
</evidence>
<evidence type="ECO:0000313" key="4">
    <source>
        <dbReference type="Proteomes" id="UP000789831"/>
    </source>
</evidence>
<dbReference type="InterPro" id="IPR040922">
    <property type="entry name" value="Ribosomal_mL59_dom"/>
</dbReference>